<evidence type="ECO:0000313" key="2">
    <source>
        <dbReference type="EnsemblProtists" id="HpaP801688"/>
    </source>
</evidence>
<dbReference type="EMBL" id="JH598461">
    <property type="status" value="NOT_ANNOTATED_CDS"/>
    <property type="molecule type" value="Genomic_DNA"/>
</dbReference>
<reference evidence="2" key="2">
    <citation type="submission" date="2015-06" db="UniProtKB">
        <authorList>
            <consortium name="EnsemblProtists"/>
        </authorList>
    </citation>
    <scope>IDENTIFICATION</scope>
    <source>
        <strain evidence="2">Emoy2</strain>
    </source>
</reference>
<keyword evidence="3" id="KW-1185">Reference proteome</keyword>
<dbReference type="eggNOG" id="ENOG502SUP7">
    <property type="taxonomic scope" value="Eukaryota"/>
</dbReference>
<name>M4B5Y8_HYAAE</name>
<evidence type="ECO:0000313" key="3">
    <source>
        <dbReference type="Proteomes" id="UP000011713"/>
    </source>
</evidence>
<dbReference type="EnsemblProtists" id="HpaT801688">
    <property type="protein sequence ID" value="HpaP801688"/>
    <property type="gene ID" value="HpaG801688"/>
</dbReference>
<keyword evidence="1" id="KW-0472">Membrane</keyword>
<keyword evidence="1" id="KW-0812">Transmembrane</keyword>
<sequence>MRALLPLPAPSLMLQILLMFLRHLPVFAMRGAWIFSREQSLAAAAAAAVNNNTVQWRGSARYGVWTVAALLCLGHVVSCLYVLFALLESNGDHVKFWLGQRRSKSKHLAAHYGRP</sequence>
<evidence type="ECO:0000256" key="1">
    <source>
        <dbReference type="SAM" id="Phobius"/>
    </source>
</evidence>
<reference evidence="3" key="1">
    <citation type="journal article" date="2010" name="Science">
        <title>Signatures of adaptation to obligate biotrophy in the Hyaloperonospora arabidopsidis genome.</title>
        <authorList>
            <person name="Baxter L."/>
            <person name="Tripathy S."/>
            <person name="Ishaque N."/>
            <person name="Boot N."/>
            <person name="Cabral A."/>
            <person name="Kemen E."/>
            <person name="Thines M."/>
            <person name="Ah-Fong A."/>
            <person name="Anderson R."/>
            <person name="Badejoko W."/>
            <person name="Bittner-Eddy P."/>
            <person name="Boore J.L."/>
            <person name="Chibucos M.C."/>
            <person name="Coates M."/>
            <person name="Dehal P."/>
            <person name="Delehaunty K."/>
            <person name="Dong S."/>
            <person name="Downton P."/>
            <person name="Dumas B."/>
            <person name="Fabro G."/>
            <person name="Fronick C."/>
            <person name="Fuerstenberg S.I."/>
            <person name="Fulton L."/>
            <person name="Gaulin E."/>
            <person name="Govers F."/>
            <person name="Hughes L."/>
            <person name="Humphray S."/>
            <person name="Jiang R.H."/>
            <person name="Judelson H."/>
            <person name="Kamoun S."/>
            <person name="Kyung K."/>
            <person name="Meijer H."/>
            <person name="Minx P."/>
            <person name="Morris P."/>
            <person name="Nelson J."/>
            <person name="Phuntumart V."/>
            <person name="Qutob D."/>
            <person name="Rehmany A."/>
            <person name="Rougon-Cardoso A."/>
            <person name="Ryden P."/>
            <person name="Torto-Alalibo T."/>
            <person name="Studholme D."/>
            <person name="Wang Y."/>
            <person name="Win J."/>
            <person name="Wood J."/>
            <person name="Clifton S.W."/>
            <person name="Rogers J."/>
            <person name="Van den Ackerveken G."/>
            <person name="Jones J.D."/>
            <person name="McDowell J.M."/>
            <person name="Beynon J."/>
            <person name="Tyler B.M."/>
        </authorList>
    </citation>
    <scope>NUCLEOTIDE SEQUENCE [LARGE SCALE GENOMIC DNA]</scope>
    <source>
        <strain evidence="3">Emoy2</strain>
    </source>
</reference>
<dbReference type="VEuPathDB" id="FungiDB:HpaG801688"/>
<feature type="transmembrane region" description="Helical" evidence="1">
    <location>
        <begin position="12"/>
        <end position="33"/>
    </location>
</feature>
<keyword evidence="1" id="KW-1133">Transmembrane helix</keyword>
<dbReference type="Proteomes" id="UP000011713">
    <property type="component" value="Unassembled WGS sequence"/>
</dbReference>
<protein>
    <submittedName>
        <fullName evidence="2">Uncharacterized protein</fullName>
    </submittedName>
</protein>
<dbReference type="HOGENOM" id="CLU_2113653_0_0_1"/>
<dbReference type="AlphaFoldDB" id="M4B5Y8"/>
<dbReference type="InParanoid" id="M4B5Y8"/>
<proteinExistence type="predicted"/>
<organism evidence="2 3">
    <name type="scientific">Hyaloperonospora arabidopsidis (strain Emoy2)</name>
    <name type="common">Downy mildew agent</name>
    <name type="synonym">Peronospora arabidopsidis</name>
    <dbReference type="NCBI Taxonomy" id="559515"/>
    <lineage>
        <taxon>Eukaryota</taxon>
        <taxon>Sar</taxon>
        <taxon>Stramenopiles</taxon>
        <taxon>Oomycota</taxon>
        <taxon>Peronosporomycetes</taxon>
        <taxon>Peronosporales</taxon>
        <taxon>Peronosporaceae</taxon>
        <taxon>Hyaloperonospora</taxon>
    </lineage>
</organism>
<feature type="transmembrane region" description="Helical" evidence="1">
    <location>
        <begin position="62"/>
        <end position="87"/>
    </location>
</feature>
<accession>M4B5Y8</accession>